<dbReference type="RefSeq" id="WP_015329372.1">
    <property type="nucleotide sequence ID" value="NC_020054.1"/>
</dbReference>
<keyword evidence="5 9" id="KW-0547">Nucleotide-binding</keyword>
<dbReference type="InterPro" id="IPR020568">
    <property type="entry name" value="Ribosomal_Su5_D2-typ_SF"/>
</dbReference>
<evidence type="ECO:0000256" key="4">
    <source>
        <dbReference type="ARBA" id="ARBA00022679"/>
    </source>
</evidence>
<feature type="domain" description="GHMP kinase N-terminal" evidence="10">
    <location>
        <begin position="74"/>
        <end position="148"/>
    </location>
</feature>
<evidence type="ECO:0000256" key="1">
    <source>
        <dbReference type="ARBA" id="ARBA00009684"/>
    </source>
</evidence>
<evidence type="ECO:0000313" key="13">
    <source>
        <dbReference type="Proteomes" id="UP000011058"/>
    </source>
</evidence>
<dbReference type="GO" id="GO:0019288">
    <property type="term" value="P:isopentenyl diphosphate biosynthetic process, methylerythritol 4-phosphate pathway"/>
    <property type="evidence" value="ECO:0007669"/>
    <property type="project" value="UniProtKB-UniRule"/>
</dbReference>
<name>I0K2B9_9BACT</name>
<dbReference type="SUPFAM" id="SSF55060">
    <property type="entry name" value="GHMP Kinase, C-terminal domain"/>
    <property type="match status" value="1"/>
</dbReference>
<dbReference type="GO" id="GO:0016114">
    <property type="term" value="P:terpenoid biosynthetic process"/>
    <property type="evidence" value="ECO:0007669"/>
    <property type="project" value="InterPro"/>
</dbReference>
<evidence type="ECO:0000259" key="10">
    <source>
        <dbReference type="Pfam" id="PF00288"/>
    </source>
</evidence>
<dbReference type="Gene3D" id="3.30.70.890">
    <property type="entry name" value="GHMP kinase, C-terminal domain"/>
    <property type="match status" value="1"/>
</dbReference>
<dbReference type="eggNOG" id="COG1947">
    <property type="taxonomic scope" value="Bacteria"/>
</dbReference>
<keyword evidence="6 9" id="KW-0418">Kinase</keyword>
<dbReference type="InterPro" id="IPR006204">
    <property type="entry name" value="GHMP_kinase_N_dom"/>
</dbReference>
<dbReference type="Proteomes" id="UP000011058">
    <property type="component" value="Chromosome"/>
</dbReference>
<dbReference type="HAMAP" id="MF_00061">
    <property type="entry name" value="IspE"/>
    <property type="match status" value="1"/>
</dbReference>
<reference evidence="12 13" key="1">
    <citation type="journal article" date="2012" name="J. Bacteriol.">
        <title>Genome Sequence of Fibrella aestuarina BUZ 2T, a Filamentous Marine Bacterium.</title>
        <authorList>
            <person name="Filippini M."/>
            <person name="Qi W."/>
            <person name="Blom J."/>
            <person name="Goesmann A."/>
            <person name="Smits T.H."/>
            <person name="Bagheri H.C."/>
        </authorList>
    </citation>
    <scope>NUCLEOTIDE SEQUENCE [LARGE SCALE GENOMIC DNA]</scope>
    <source>
        <strain evidence="13">BUZ 2T</strain>
    </source>
</reference>
<evidence type="ECO:0000259" key="11">
    <source>
        <dbReference type="Pfam" id="PF08544"/>
    </source>
</evidence>
<protein>
    <recommendedName>
        <fullName evidence="3 9">4-diphosphocytidyl-2-C-methyl-D-erythritol kinase</fullName>
        <shortName evidence="9">CMK</shortName>
        <ecNumber evidence="2 9">2.7.1.148</ecNumber>
    </recommendedName>
    <alternativeName>
        <fullName evidence="8 9">4-(cytidine-5'-diphospho)-2-C-methyl-D-erythritol kinase</fullName>
    </alternativeName>
</protein>
<evidence type="ECO:0000256" key="7">
    <source>
        <dbReference type="ARBA" id="ARBA00022840"/>
    </source>
</evidence>
<gene>
    <name evidence="9" type="primary">ispE</name>
    <name evidence="12" type="ORF">FAES_0258</name>
</gene>
<keyword evidence="9" id="KW-0414">Isoprene biosynthesis</keyword>
<organism evidence="12 13">
    <name type="scientific">Fibrella aestuarina BUZ 2</name>
    <dbReference type="NCBI Taxonomy" id="1166018"/>
    <lineage>
        <taxon>Bacteria</taxon>
        <taxon>Pseudomonadati</taxon>
        <taxon>Bacteroidota</taxon>
        <taxon>Cytophagia</taxon>
        <taxon>Cytophagales</taxon>
        <taxon>Spirosomataceae</taxon>
        <taxon>Fibrella</taxon>
    </lineage>
</organism>
<comment type="function">
    <text evidence="9">Catalyzes the phosphorylation of the position 2 hydroxy group of 4-diphosphocytidyl-2C-methyl-D-erythritol.</text>
</comment>
<dbReference type="OrthoDB" id="9809438at2"/>
<dbReference type="PANTHER" id="PTHR43527">
    <property type="entry name" value="4-DIPHOSPHOCYTIDYL-2-C-METHYL-D-ERYTHRITOL KINASE, CHLOROPLASTIC"/>
    <property type="match status" value="1"/>
</dbReference>
<dbReference type="KEGG" id="fae:FAES_0258"/>
<dbReference type="PIRSF" id="PIRSF010376">
    <property type="entry name" value="IspE"/>
    <property type="match status" value="1"/>
</dbReference>
<dbReference type="PATRIC" id="fig|1166018.3.peg.263"/>
<keyword evidence="13" id="KW-1185">Reference proteome</keyword>
<sequence>MLAFPACKINLGLQLTERRPDGFHNLLSVFYPVNWSDVLEIIPGQPGHSSVITDSVQFSTSGLPIPGDPDPGRNLCVRAYTLLRADFDLPPVQMQLHKVVPIGAGLGGGSADAAATINLLNSQFSLGLSVDRRETYARRLGSDCAFFVQNKPQYCVEKGDVFEPIDLDLAGYYIRLVYPNLAISTAEAYAGVTPRKPAVPLRTLIEAPIDQWRDTVHNDFEDSLFPKYPVLDQVKQQLYDDGALYASMSGSGSTIYGIFSSPPDKTDAFSGYTVWESKL</sequence>
<dbReference type="PANTHER" id="PTHR43527:SF2">
    <property type="entry name" value="4-DIPHOSPHOCYTIDYL-2-C-METHYL-D-ERYTHRITOL KINASE, CHLOROPLASTIC"/>
    <property type="match status" value="1"/>
</dbReference>
<evidence type="ECO:0000256" key="5">
    <source>
        <dbReference type="ARBA" id="ARBA00022741"/>
    </source>
</evidence>
<dbReference type="Gene3D" id="3.30.230.10">
    <property type="match status" value="1"/>
</dbReference>
<dbReference type="EMBL" id="HE796683">
    <property type="protein sequence ID" value="CCG98272.1"/>
    <property type="molecule type" value="Genomic_DNA"/>
</dbReference>
<dbReference type="Pfam" id="PF00288">
    <property type="entry name" value="GHMP_kinases_N"/>
    <property type="match status" value="1"/>
</dbReference>
<comment type="similarity">
    <text evidence="1 9">Belongs to the GHMP kinase family. IspE subfamily.</text>
</comment>
<dbReference type="STRING" id="1166018.FAES_0258"/>
<evidence type="ECO:0000256" key="8">
    <source>
        <dbReference type="ARBA" id="ARBA00032554"/>
    </source>
</evidence>
<dbReference type="InterPro" id="IPR013750">
    <property type="entry name" value="GHMP_kinase_C_dom"/>
</dbReference>
<comment type="catalytic activity">
    <reaction evidence="9">
        <text>4-CDP-2-C-methyl-D-erythritol + ATP = 4-CDP-2-C-methyl-D-erythritol 2-phosphate + ADP + H(+)</text>
        <dbReference type="Rhea" id="RHEA:18437"/>
        <dbReference type="ChEBI" id="CHEBI:15378"/>
        <dbReference type="ChEBI" id="CHEBI:30616"/>
        <dbReference type="ChEBI" id="CHEBI:57823"/>
        <dbReference type="ChEBI" id="CHEBI:57919"/>
        <dbReference type="ChEBI" id="CHEBI:456216"/>
        <dbReference type="EC" id="2.7.1.148"/>
    </reaction>
</comment>
<comment type="pathway">
    <text evidence="9">Isoprenoid biosynthesis; isopentenyl diphosphate biosynthesis via DXP pathway; isopentenyl diphosphate from 1-deoxy-D-xylulose 5-phosphate: step 3/6.</text>
</comment>
<feature type="binding site" evidence="9">
    <location>
        <begin position="101"/>
        <end position="111"/>
    </location>
    <ligand>
        <name>ATP</name>
        <dbReference type="ChEBI" id="CHEBI:30616"/>
    </ligand>
</feature>
<feature type="active site" evidence="9">
    <location>
        <position position="8"/>
    </location>
</feature>
<dbReference type="InterPro" id="IPR004424">
    <property type="entry name" value="IspE"/>
</dbReference>
<evidence type="ECO:0000313" key="12">
    <source>
        <dbReference type="EMBL" id="CCG98272.1"/>
    </source>
</evidence>
<proteinExistence type="inferred from homology"/>
<dbReference type="InterPro" id="IPR014721">
    <property type="entry name" value="Ribsml_uS5_D2-typ_fold_subgr"/>
</dbReference>
<keyword evidence="7 9" id="KW-0067">ATP-binding</keyword>
<dbReference type="UniPathway" id="UPA00056">
    <property type="reaction ID" value="UER00094"/>
</dbReference>
<dbReference type="SUPFAM" id="SSF54211">
    <property type="entry name" value="Ribosomal protein S5 domain 2-like"/>
    <property type="match status" value="1"/>
</dbReference>
<dbReference type="EC" id="2.7.1.148" evidence="2 9"/>
<accession>I0K2B9</accession>
<dbReference type="InterPro" id="IPR036554">
    <property type="entry name" value="GHMP_kinase_C_sf"/>
</dbReference>
<evidence type="ECO:0000256" key="9">
    <source>
        <dbReference type="HAMAP-Rule" id="MF_00061"/>
    </source>
</evidence>
<dbReference type="Pfam" id="PF08544">
    <property type="entry name" value="GHMP_kinases_C"/>
    <property type="match status" value="1"/>
</dbReference>
<dbReference type="HOGENOM" id="CLU_053057_1_1_10"/>
<evidence type="ECO:0000256" key="6">
    <source>
        <dbReference type="ARBA" id="ARBA00022777"/>
    </source>
</evidence>
<keyword evidence="4 9" id="KW-0808">Transferase</keyword>
<dbReference type="GO" id="GO:0050515">
    <property type="term" value="F:4-(cytidine 5'-diphospho)-2-C-methyl-D-erythritol kinase activity"/>
    <property type="evidence" value="ECO:0007669"/>
    <property type="project" value="UniProtKB-UniRule"/>
</dbReference>
<feature type="domain" description="GHMP kinase C-terminal" evidence="11">
    <location>
        <begin position="217"/>
        <end position="265"/>
    </location>
</feature>
<feature type="active site" evidence="9">
    <location>
        <position position="143"/>
    </location>
</feature>
<evidence type="ECO:0000256" key="2">
    <source>
        <dbReference type="ARBA" id="ARBA00012052"/>
    </source>
</evidence>
<dbReference type="GO" id="GO:0005524">
    <property type="term" value="F:ATP binding"/>
    <property type="evidence" value="ECO:0007669"/>
    <property type="project" value="UniProtKB-UniRule"/>
</dbReference>
<dbReference type="AlphaFoldDB" id="I0K2B9"/>
<evidence type="ECO:0000256" key="3">
    <source>
        <dbReference type="ARBA" id="ARBA00017473"/>
    </source>
</evidence>